<dbReference type="SUPFAM" id="SSF82771">
    <property type="entry name" value="GIY-YIG endonuclease"/>
    <property type="match status" value="1"/>
</dbReference>
<dbReference type="Pfam" id="PF02151">
    <property type="entry name" value="UVR"/>
    <property type="match status" value="1"/>
</dbReference>
<dbReference type="InterPro" id="IPR004791">
    <property type="entry name" value="UvrC"/>
</dbReference>
<dbReference type="InterPro" id="IPR010994">
    <property type="entry name" value="RuvA_2-like"/>
</dbReference>
<comment type="subunit">
    <text evidence="7">Interacts with UvrB in an incision complex.</text>
</comment>
<evidence type="ECO:0000259" key="9">
    <source>
        <dbReference type="PROSITE" id="PS50164"/>
    </source>
</evidence>
<comment type="caution">
    <text evidence="11">The sequence shown here is derived from an EMBL/GenBank/DDBJ whole genome shotgun (WGS) entry which is preliminary data.</text>
</comment>
<dbReference type="GO" id="GO:0009432">
    <property type="term" value="P:SOS response"/>
    <property type="evidence" value="ECO:0007669"/>
    <property type="project" value="UniProtKB-UniRule"/>
</dbReference>
<dbReference type="Pfam" id="PF08459">
    <property type="entry name" value="UvrC_RNaseH_dom"/>
    <property type="match status" value="1"/>
</dbReference>
<dbReference type="Pfam" id="PF22920">
    <property type="entry name" value="UvrC_RNaseH"/>
    <property type="match status" value="1"/>
</dbReference>
<keyword evidence="2 7" id="KW-0227">DNA damage</keyword>
<dbReference type="GO" id="GO:0005737">
    <property type="term" value="C:cytoplasm"/>
    <property type="evidence" value="ECO:0007669"/>
    <property type="project" value="UniProtKB-SubCell"/>
</dbReference>
<evidence type="ECO:0000256" key="4">
    <source>
        <dbReference type="ARBA" id="ARBA00022881"/>
    </source>
</evidence>
<dbReference type="GO" id="GO:0003677">
    <property type="term" value="F:DNA binding"/>
    <property type="evidence" value="ECO:0007669"/>
    <property type="project" value="UniProtKB-UniRule"/>
</dbReference>
<proteinExistence type="inferred from homology"/>
<keyword evidence="1 7" id="KW-0963">Cytoplasm</keyword>
<dbReference type="Pfam" id="PF01541">
    <property type="entry name" value="GIY-YIG"/>
    <property type="match status" value="1"/>
</dbReference>
<dbReference type="GO" id="GO:0006289">
    <property type="term" value="P:nucleotide-excision repair"/>
    <property type="evidence" value="ECO:0007669"/>
    <property type="project" value="UniProtKB-UniRule"/>
</dbReference>
<dbReference type="CDD" id="cd10434">
    <property type="entry name" value="GIY-YIG_UvrC_Cho"/>
    <property type="match status" value="1"/>
</dbReference>
<dbReference type="FunFam" id="3.40.1440.10:FF:000001">
    <property type="entry name" value="UvrABC system protein C"/>
    <property type="match status" value="1"/>
</dbReference>
<feature type="domain" description="UvrC family homology region profile" evidence="10">
    <location>
        <begin position="257"/>
        <end position="500"/>
    </location>
</feature>
<comment type="similarity">
    <text evidence="7">Belongs to the UvrC family.</text>
</comment>
<evidence type="ECO:0000259" key="10">
    <source>
        <dbReference type="PROSITE" id="PS50165"/>
    </source>
</evidence>
<dbReference type="PROSITE" id="PS50151">
    <property type="entry name" value="UVR"/>
    <property type="match status" value="1"/>
</dbReference>
<keyword evidence="5 7" id="KW-0234">DNA repair</keyword>
<evidence type="ECO:0000313" key="12">
    <source>
        <dbReference type="Proteomes" id="UP000614469"/>
    </source>
</evidence>
<keyword evidence="4 7" id="KW-0267">Excision nuclease</keyword>
<dbReference type="PANTHER" id="PTHR30562">
    <property type="entry name" value="UVRC/OXIDOREDUCTASE"/>
    <property type="match status" value="1"/>
</dbReference>
<dbReference type="Gene3D" id="3.40.1440.10">
    <property type="entry name" value="GIY-YIG endonuclease"/>
    <property type="match status" value="1"/>
</dbReference>
<dbReference type="SUPFAM" id="SSF46600">
    <property type="entry name" value="C-terminal UvrC-binding domain of UvrB"/>
    <property type="match status" value="1"/>
</dbReference>
<dbReference type="Gene3D" id="1.10.150.20">
    <property type="entry name" value="5' to 3' exonuclease, C-terminal subdomain"/>
    <property type="match status" value="1"/>
</dbReference>
<organism evidence="11 12">
    <name type="scientific">Candidatus Desulfolinea nitratireducens</name>
    <dbReference type="NCBI Taxonomy" id="2841698"/>
    <lineage>
        <taxon>Bacteria</taxon>
        <taxon>Bacillati</taxon>
        <taxon>Chloroflexota</taxon>
        <taxon>Anaerolineae</taxon>
        <taxon>Anaerolineales</taxon>
        <taxon>Anaerolineales incertae sedis</taxon>
        <taxon>Candidatus Desulfolinea</taxon>
    </lineage>
</organism>
<accession>A0A8J6NP38</accession>
<dbReference type="AlphaFoldDB" id="A0A8J6NP38"/>
<dbReference type="NCBIfam" id="TIGR00194">
    <property type="entry name" value="uvrC"/>
    <property type="match status" value="1"/>
</dbReference>
<dbReference type="PROSITE" id="PS50165">
    <property type="entry name" value="UVRC"/>
    <property type="match status" value="1"/>
</dbReference>
<evidence type="ECO:0000256" key="5">
    <source>
        <dbReference type="ARBA" id="ARBA00023204"/>
    </source>
</evidence>
<dbReference type="Pfam" id="PF14520">
    <property type="entry name" value="HHH_5"/>
    <property type="match status" value="1"/>
</dbReference>
<reference evidence="11 12" key="1">
    <citation type="submission" date="2020-08" db="EMBL/GenBank/DDBJ databases">
        <title>Bridging the membrane lipid divide: bacteria of the FCB group superphylum have the potential to synthesize archaeal ether lipids.</title>
        <authorList>
            <person name="Villanueva L."/>
            <person name="Von Meijenfeldt F.A.B."/>
            <person name="Westbye A.B."/>
            <person name="Yadav S."/>
            <person name="Hopmans E.C."/>
            <person name="Dutilh B.E."/>
            <person name="Sinninghe Damste J.S."/>
        </authorList>
    </citation>
    <scope>NUCLEOTIDE SEQUENCE [LARGE SCALE GENOMIC DNA]</scope>
    <source>
        <strain evidence="11">NIOZ-UU36</strain>
    </source>
</reference>
<keyword evidence="6 7" id="KW-0742">SOS response</keyword>
<dbReference type="InterPro" id="IPR001943">
    <property type="entry name" value="UVR_dom"/>
</dbReference>
<comment type="subcellular location">
    <subcellularLocation>
        <location evidence="7">Cytoplasm</location>
    </subcellularLocation>
</comment>
<evidence type="ECO:0000313" key="11">
    <source>
        <dbReference type="EMBL" id="MBC8336322.1"/>
    </source>
</evidence>
<sequence length="621" mass="70372">MQLSEQLQGTLATIPTKPGCYLMKNAEGKIIYVGKAVNLRNRVRSYFHASAGHDRKTRRLVQEIADVEWIVVGSELEALILEMNLIKRHRPHFNVRLKDDKRYPYIKVHWGENFPKVTVTRQMRKDDGSRYYGPYTSVWAVHQTLDLLRRIFPYLTCDREITGLDKRACLYLDIKLCTAPCIGAVNQSEYRQMIADLGDFLNGRTGPIVKRLQAEMAKASEDLRFEKAAALRDQLNAIEKVVEKQKVITKKQIDSDVIAMARTDGDACVQIFFIRSGKMVGREYFMLEGTEDSKDSDVVAQFVKQFYTDAANVPAEVLLPKEIEEAQIIKQWLNTKRGGRKVEMRVPRRGQSRQLVQMATENAAETLKSLRAQWQADTHKQEQSLAELQEAFQLKTPPNRIECYDISNTQGVATVGSMVVFTQGVPDKKLYRRFNIRSVTGPDDFASMEEALTRRFKRWQSAQEMAAQPKSKKEASFSFLPDLLIVDGGKGQLSRAVQVLEGFGLGEKIPVVGLAKREEEIFFPYQSEGILLPRHSQGLYLIQRIRDEAHRFAITAHRKQRNKIGMASVLDIIPGIGPARRKSLLQHFGSLDKIRAASMDELAAVSGITVALAETIKANLE</sequence>
<evidence type="ECO:0000256" key="2">
    <source>
        <dbReference type="ARBA" id="ARBA00022763"/>
    </source>
</evidence>
<comment type="function">
    <text evidence="7">The UvrABC repair system catalyzes the recognition and processing of DNA lesions. UvrC both incises the 5' and 3' sides of the lesion. The N-terminal half is responsible for the 3' incision and the C-terminal half is responsible for the 5' incision.</text>
</comment>
<dbReference type="Gene3D" id="3.30.420.340">
    <property type="entry name" value="UvrC, RNAse H endonuclease domain"/>
    <property type="match status" value="1"/>
</dbReference>
<dbReference type="NCBIfam" id="NF001824">
    <property type="entry name" value="PRK00558.1-5"/>
    <property type="match status" value="1"/>
</dbReference>
<dbReference type="Proteomes" id="UP000614469">
    <property type="component" value="Unassembled WGS sequence"/>
</dbReference>
<dbReference type="InterPro" id="IPR047296">
    <property type="entry name" value="GIY-YIG_UvrC_Cho"/>
</dbReference>
<evidence type="ECO:0000256" key="6">
    <source>
        <dbReference type="ARBA" id="ARBA00023236"/>
    </source>
</evidence>
<dbReference type="SUPFAM" id="SSF47781">
    <property type="entry name" value="RuvA domain 2-like"/>
    <property type="match status" value="1"/>
</dbReference>
<feature type="domain" description="GIY-YIG" evidence="9">
    <location>
        <begin position="16"/>
        <end position="95"/>
    </location>
</feature>
<evidence type="ECO:0000256" key="1">
    <source>
        <dbReference type="ARBA" id="ARBA00022490"/>
    </source>
</evidence>
<dbReference type="InterPro" id="IPR000305">
    <property type="entry name" value="GIY-YIG_endonuc"/>
</dbReference>
<dbReference type="InterPro" id="IPR050066">
    <property type="entry name" value="UvrABC_protein_C"/>
</dbReference>
<evidence type="ECO:0000256" key="7">
    <source>
        <dbReference type="HAMAP-Rule" id="MF_00203"/>
    </source>
</evidence>
<protein>
    <recommendedName>
        <fullName evidence="7">UvrABC system protein C</fullName>
        <shortName evidence="7">Protein UvrC</shortName>
    </recommendedName>
    <alternativeName>
        <fullName evidence="7">Excinuclease ABC subunit C</fullName>
    </alternativeName>
</protein>
<dbReference type="InterPro" id="IPR001162">
    <property type="entry name" value="UvrC_RNase_H_dom"/>
</dbReference>
<name>A0A8J6NP38_9CHLR</name>
<dbReference type="GO" id="GO:0009381">
    <property type="term" value="F:excinuclease ABC activity"/>
    <property type="evidence" value="ECO:0007669"/>
    <property type="project" value="UniProtKB-UniRule"/>
</dbReference>
<dbReference type="GO" id="GO:0009380">
    <property type="term" value="C:excinuclease repair complex"/>
    <property type="evidence" value="ECO:0007669"/>
    <property type="project" value="InterPro"/>
</dbReference>
<gene>
    <name evidence="7 11" type="primary">uvrC</name>
    <name evidence="11" type="ORF">H8E29_13730</name>
</gene>
<dbReference type="HAMAP" id="MF_00203">
    <property type="entry name" value="UvrC"/>
    <property type="match status" value="1"/>
</dbReference>
<dbReference type="FunFam" id="3.30.420.340:FF:000001">
    <property type="entry name" value="UvrABC system protein C"/>
    <property type="match status" value="1"/>
</dbReference>
<dbReference type="PROSITE" id="PS50164">
    <property type="entry name" value="GIY_YIG"/>
    <property type="match status" value="1"/>
</dbReference>
<evidence type="ECO:0000256" key="3">
    <source>
        <dbReference type="ARBA" id="ARBA00022769"/>
    </source>
</evidence>
<dbReference type="EMBL" id="JACNJN010000154">
    <property type="protein sequence ID" value="MBC8336322.1"/>
    <property type="molecule type" value="Genomic_DNA"/>
</dbReference>
<feature type="domain" description="UVR" evidence="8">
    <location>
        <begin position="206"/>
        <end position="241"/>
    </location>
</feature>
<dbReference type="PANTHER" id="PTHR30562:SF1">
    <property type="entry name" value="UVRABC SYSTEM PROTEIN C"/>
    <property type="match status" value="1"/>
</dbReference>
<dbReference type="InterPro" id="IPR036876">
    <property type="entry name" value="UVR_dom_sf"/>
</dbReference>
<dbReference type="InterPro" id="IPR038476">
    <property type="entry name" value="UvrC_RNase_H_dom_sf"/>
</dbReference>
<evidence type="ECO:0000259" key="8">
    <source>
        <dbReference type="PROSITE" id="PS50151"/>
    </source>
</evidence>
<keyword evidence="3 7" id="KW-0228">DNA excision</keyword>
<dbReference type="SMART" id="SM00465">
    <property type="entry name" value="GIYc"/>
    <property type="match status" value="1"/>
</dbReference>
<dbReference type="Gene3D" id="4.10.860.10">
    <property type="entry name" value="UVR domain"/>
    <property type="match status" value="1"/>
</dbReference>
<dbReference type="InterPro" id="IPR035901">
    <property type="entry name" value="GIY-YIG_endonuc_sf"/>
</dbReference>